<dbReference type="EMBL" id="FNQN01000013">
    <property type="protein sequence ID" value="SEA80246.1"/>
    <property type="molecule type" value="Genomic_DNA"/>
</dbReference>
<dbReference type="Gene3D" id="3.30.70.330">
    <property type="match status" value="1"/>
</dbReference>
<dbReference type="PROSITE" id="PS50102">
    <property type="entry name" value="RRM"/>
    <property type="match status" value="1"/>
</dbReference>
<dbReference type="SUPFAM" id="SSF54928">
    <property type="entry name" value="RNA-binding domain, RBD"/>
    <property type="match status" value="1"/>
</dbReference>
<evidence type="ECO:0000256" key="1">
    <source>
        <dbReference type="SAM" id="MobiDB-lite"/>
    </source>
</evidence>
<name>A0A1H4E5S5_9BACT</name>
<proteinExistence type="predicted"/>
<dbReference type="GO" id="GO:0003723">
    <property type="term" value="F:RNA binding"/>
    <property type="evidence" value="ECO:0007669"/>
    <property type="project" value="InterPro"/>
</dbReference>
<gene>
    <name evidence="3" type="ORF">SAMN05660420_03237</name>
</gene>
<accession>A0A1H4E5S5</accession>
<dbReference type="Proteomes" id="UP000199409">
    <property type="component" value="Unassembled WGS sequence"/>
</dbReference>
<dbReference type="AlphaFoldDB" id="A0A1H4E5S5"/>
<evidence type="ECO:0000313" key="4">
    <source>
        <dbReference type="Proteomes" id="UP000199409"/>
    </source>
</evidence>
<dbReference type="RefSeq" id="WP_092350753.1">
    <property type="nucleotide sequence ID" value="NZ_FNQN01000013.1"/>
</dbReference>
<dbReference type="PANTHER" id="PTHR48034">
    <property type="entry name" value="TRANSFORMER-2 SEX-DETERMINING PROTEIN-RELATED"/>
    <property type="match status" value="1"/>
</dbReference>
<feature type="compositionally biased region" description="Basic residues" evidence="1">
    <location>
        <begin position="103"/>
        <end position="117"/>
    </location>
</feature>
<dbReference type="SMART" id="SM00360">
    <property type="entry name" value="RRM"/>
    <property type="match status" value="1"/>
</dbReference>
<dbReference type="Pfam" id="PF00076">
    <property type="entry name" value="RRM_1"/>
    <property type="match status" value="1"/>
</dbReference>
<dbReference type="InterPro" id="IPR050441">
    <property type="entry name" value="RBM"/>
</dbReference>
<dbReference type="STRING" id="37625.SAMN05660420_03237"/>
<feature type="domain" description="RRM" evidence="2">
    <location>
        <begin position="8"/>
        <end position="86"/>
    </location>
</feature>
<dbReference type="OrthoDB" id="9798855at2"/>
<organism evidence="3 4">
    <name type="scientific">Desulfuromusa kysingii</name>
    <dbReference type="NCBI Taxonomy" id="37625"/>
    <lineage>
        <taxon>Bacteria</taxon>
        <taxon>Pseudomonadati</taxon>
        <taxon>Thermodesulfobacteriota</taxon>
        <taxon>Desulfuromonadia</taxon>
        <taxon>Desulfuromonadales</taxon>
        <taxon>Geopsychrobacteraceae</taxon>
        <taxon>Desulfuromusa</taxon>
    </lineage>
</organism>
<sequence>MKPKAKIKDIFVADISFEATEEDLHKLFSVCGTVRSIHMLTDPKNGNFKGIAFIRMATEAENRDAINMLDGTRLIDRCINVSAAKSKEEMNADSDVVEIPERRSRRKRVPKGRKKVR</sequence>
<dbReference type="InterPro" id="IPR035979">
    <property type="entry name" value="RBD_domain_sf"/>
</dbReference>
<feature type="region of interest" description="Disordered" evidence="1">
    <location>
        <begin position="89"/>
        <end position="117"/>
    </location>
</feature>
<evidence type="ECO:0000313" key="3">
    <source>
        <dbReference type="EMBL" id="SEA80246.1"/>
    </source>
</evidence>
<evidence type="ECO:0000259" key="2">
    <source>
        <dbReference type="PROSITE" id="PS50102"/>
    </source>
</evidence>
<dbReference type="InterPro" id="IPR012677">
    <property type="entry name" value="Nucleotide-bd_a/b_plait_sf"/>
</dbReference>
<reference evidence="3 4" key="1">
    <citation type="submission" date="2016-10" db="EMBL/GenBank/DDBJ databases">
        <authorList>
            <person name="de Groot N.N."/>
        </authorList>
    </citation>
    <scope>NUCLEOTIDE SEQUENCE [LARGE SCALE GENOMIC DNA]</scope>
    <source>
        <strain evidence="3 4">DSM 7343</strain>
    </source>
</reference>
<keyword evidence="4" id="KW-1185">Reference proteome</keyword>
<dbReference type="InterPro" id="IPR000504">
    <property type="entry name" value="RRM_dom"/>
</dbReference>
<protein>
    <submittedName>
        <fullName evidence="3">RNA recognition motif. (A.k.a. RRM, RBD, or RNP domain)</fullName>
    </submittedName>
</protein>